<evidence type="ECO:0000313" key="2">
    <source>
        <dbReference type="EMBL" id="MFD2904640.1"/>
    </source>
</evidence>
<evidence type="ECO:0000256" key="1">
    <source>
        <dbReference type="SAM" id="Phobius"/>
    </source>
</evidence>
<feature type="transmembrane region" description="Helical" evidence="1">
    <location>
        <begin position="26"/>
        <end position="43"/>
    </location>
</feature>
<name>A0ABW5YX14_9SPHI</name>
<sequence length="73" mass="8235">MIDLMSITAAFTKTSFPLQMERSSTFPLHLITRTILIIMVYFFDTANMKNSQTATGSNEEICGKMIPNNTKLN</sequence>
<keyword evidence="1" id="KW-1133">Transmembrane helix</keyword>
<keyword evidence="1" id="KW-0812">Transmembrane</keyword>
<accession>A0ABW5YX14</accession>
<comment type="caution">
    <text evidence="2">The sequence shown here is derived from an EMBL/GenBank/DDBJ whole genome shotgun (WGS) entry which is preliminary data.</text>
</comment>
<gene>
    <name evidence="2" type="ORF">ACFS6I_11925</name>
</gene>
<dbReference type="RefSeq" id="WP_380920781.1">
    <property type="nucleotide sequence ID" value="NZ_JBHUPE010000004.1"/>
</dbReference>
<organism evidence="2 3">
    <name type="scientific">Sphingobacterium anhuiense</name>
    <dbReference type="NCBI Taxonomy" id="493780"/>
    <lineage>
        <taxon>Bacteria</taxon>
        <taxon>Pseudomonadati</taxon>
        <taxon>Bacteroidota</taxon>
        <taxon>Sphingobacteriia</taxon>
        <taxon>Sphingobacteriales</taxon>
        <taxon>Sphingobacteriaceae</taxon>
        <taxon>Sphingobacterium</taxon>
    </lineage>
</organism>
<reference evidence="3" key="1">
    <citation type="journal article" date="2019" name="Int. J. Syst. Evol. Microbiol.">
        <title>The Global Catalogue of Microorganisms (GCM) 10K type strain sequencing project: providing services to taxonomists for standard genome sequencing and annotation.</title>
        <authorList>
            <consortium name="The Broad Institute Genomics Platform"/>
            <consortium name="The Broad Institute Genome Sequencing Center for Infectious Disease"/>
            <person name="Wu L."/>
            <person name="Ma J."/>
        </authorList>
    </citation>
    <scope>NUCLEOTIDE SEQUENCE [LARGE SCALE GENOMIC DNA]</scope>
    <source>
        <strain evidence="3">KCTC 22209</strain>
    </source>
</reference>
<proteinExistence type="predicted"/>
<keyword evidence="1" id="KW-0472">Membrane</keyword>
<keyword evidence="3" id="KW-1185">Reference proteome</keyword>
<evidence type="ECO:0000313" key="3">
    <source>
        <dbReference type="Proteomes" id="UP001597509"/>
    </source>
</evidence>
<protein>
    <submittedName>
        <fullName evidence="2">Uncharacterized protein</fullName>
    </submittedName>
</protein>
<dbReference type="EMBL" id="JBHUPE010000004">
    <property type="protein sequence ID" value="MFD2904640.1"/>
    <property type="molecule type" value="Genomic_DNA"/>
</dbReference>
<dbReference type="Proteomes" id="UP001597509">
    <property type="component" value="Unassembled WGS sequence"/>
</dbReference>